<dbReference type="RefSeq" id="XP_066715834.1">
    <property type="nucleotide sequence ID" value="XM_066858892.1"/>
</dbReference>
<sequence>MHTSPADYPQTWQRPPFEDLLACLQKLRVDPPVWNPSSSRKIILRDHENSAAFRREVAAYLGTIISSSLKWIDDDDQKEILWEEASRRLSERCGRAGMGEITRRWPFEGAAYPPFELTIREPPITGDALGLKTWGSSYVLAQQLSRIATGPLSHLLSKTATETSANVLELGSGTGLLGMAAAAIWQTGVALSDLPTIVPNLAFNVGANRDLIEARGGKVEVDVLTWGGSGEDDGQLFAKKNQFKIVLVADPLYDDDHPVLLSSAIQDQLASDNDARAVVMVPLRDAVTKKLLLTLRALLSQGDDPVVCLEEDLLPCQDDWDDNEDPTQLECWWEYSGESAYCIELRGVELTTDNNETIIEGC</sequence>
<evidence type="ECO:0000313" key="1">
    <source>
        <dbReference type="EMBL" id="KAK8064845.1"/>
    </source>
</evidence>
<dbReference type="InterPro" id="IPR019410">
    <property type="entry name" value="Methyltransf_16"/>
</dbReference>
<dbReference type="EMBL" id="JAQQWL010000007">
    <property type="protein sequence ID" value="KAK8064845.1"/>
    <property type="molecule type" value="Genomic_DNA"/>
</dbReference>
<dbReference type="Pfam" id="PF10294">
    <property type="entry name" value="Methyltransf_16"/>
    <property type="match status" value="1"/>
</dbReference>
<accession>A0ABR1V0Z6</accession>
<dbReference type="InterPro" id="IPR029063">
    <property type="entry name" value="SAM-dependent_MTases_sf"/>
</dbReference>
<comment type="caution">
    <text evidence="1">The sequence shown here is derived from an EMBL/GenBank/DDBJ whole genome shotgun (WGS) entry which is preliminary data.</text>
</comment>
<dbReference type="Proteomes" id="UP001480595">
    <property type="component" value="Unassembled WGS sequence"/>
</dbReference>
<gene>
    <name evidence="1" type="ORF">PG994_007483</name>
</gene>
<reference evidence="1 2" key="1">
    <citation type="submission" date="2023-01" db="EMBL/GenBank/DDBJ databases">
        <title>Analysis of 21 Apiospora genomes using comparative genomics revels a genus with tremendous synthesis potential of carbohydrate active enzymes and secondary metabolites.</title>
        <authorList>
            <person name="Sorensen T."/>
        </authorList>
    </citation>
    <scope>NUCLEOTIDE SEQUENCE [LARGE SCALE GENOMIC DNA]</scope>
    <source>
        <strain evidence="1 2">CBS 135458</strain>
    </source>
</reference>
<evidence type="ECO:0000313" key="2">
    <source>
        <dbReference type="Proteomes" id="UP001480595"/>
    </source>
</evidence>
<dbReference type="PANTHER" id="PTHR14614">
    <property type="entry name" value="HEPATOCELLULAR CARCINOMA-ASSOCIATED ANTIGEN"/>
    <property type="match status" value="1"/>
</dbReference>
<protein>
    <submittedName>
        <fullName evidence="1">Uncharacterized protein</fullName>
    </submittedName>
</protein>
<name>A0ABR1V0Z6_9PEZI</name>
<proteinExistence type="predicted"/>
<dbReference type="PANTHER" id="PTHR14614:SF156">
    <property type="entry name" value="PROTEIN-LYSINE N-METHYLTRANSFERASE EFM2"/>
    <property type="match status" value="1"/>
</dbReference>
<organism evidence="1 2">
    <name type="scientific">Apiospora phragmitis</name>
    <dbReference type="NCBI Taxonomy" id="2905665"/>
    <lineage>
        <taxon>Eukaryota</taxon>
        <taxon>Fungi</taxon>
        <taxon>Dikarya</taxon>
        <taxon>Ascomycota</taxon>
        <taxon>Pezizomycotina</taxon>
        <taxon>Sordariomycetes</taxon>
        <taxon>Xylariomycetidae</taxon>
        <taxon>Amphisphaeriales</taxon>
        <taxon>Apiosporaceae</taxon>
        <taxon>Apiospora</taxon>
    </lineage>
</organism>
<dbReference type="GeneID" id="92091955"/>
<keyword evidence="2" id="KW-1185">Reference proteome</keyword>
<dbReference type="Gene3D" id="3.40.50.150">
    <property type="entry name" value="Vaccinia Virus protein VP39"/>
    <property type="match status" value="1"/>
</dbReference>